<feature type="transmembrane region" description="Helical" evidence="1">
    <location>
        <begin position="226"/>
        <end position="247"/>
    </location>
</feature>
<evidence type="ECO:0000259" key="2">
    <source>
        <dbReference type="Pfam" id="PF01926"/>
    </source>
</evidence>
<accession>A0A9P6QHX5</accession>
<evidence type="ECO:0000313" key="3">
    <source>
        <dbReference type="EMBL" id="KAG0269317.1"/>
    </source>
</evidence>
<name>A0A9P6QHX5_9FUNG</name>
<organism evidence="3 4">
    <name type="scientific">Actinomortierella ambigua</name>
    <dbReference type="NCBI Taxonomy" id="1343610"/>
    <lineage>
        <taxon>Eukaryota</taxon>
        <taxon>Fungi</taxon>
        <taxon>Fungi incertae sedis</taxon>
        <taxon>Mucoromycota</taxon>
        <taxon>Mortierellomycotina</taxon>
        <taxon>Mortierellomycetes</taxon>
        <taxon>Mortierellales</taxon>
        <taxon>Mortierellaceae</taxon>
        <taxon>Actinomortierella</taxon>
    </lineage>
</organism>
<sequence length="294" mass="32697">MLSRAPNETIAIMYIGNSGAGKSTLLNKLGGDFVAGVSWRKGVTQSVSEQWVNIKGESVLLIDVPGLFEPKDEDTKNNARMLTEALRRGYRYNLTFVLKASNRGFEAADLLMMSKVNEYVRGLDGSKVTYKMIINQIMDDAVYNMYNETVVKDNFKSQFAELEKEGYHFDIKINSVLLLRHHQDFVRKGTSKELEEFEYNWRRMASIQVKEDIFASIKELSTFETVLGTLFAFTYAAVLGAGTVVVSRTPRASQGAILTRAAIAYGGVSLGASAIVVGGYGAYGAFLLFKRIRE</sequence>
<dbReference type="OrthoDB" id="8954335at2759"/>
<dbReference type="GO" id="GO:0005525">
    <property type="term" value="F:GTP binding"/>
    <property type="evidence" value="ECO:0007669"/>
    <property type="project" value="InterPro"/>
</dbReference>
<keyword evidence="1" id="KW-0472">Membrane</keyword>
<feature type="transmembrane region" description="Helical" evidence="1">
    <location>
        <begin position="262"/>
        <end position="289"/>
    </location>
</feature>
<dbReference type="SUPFAM" id="SSF52540">
    <property type="entry name" value="P-loop containing nucleoside triphosphate hydrolases"/>
    <property type="match status" value="1"/>
</dbReference>
<keyword evidence="4" id="KW-1185">Reference proteome</keyword>
<gene>
    <name evidence="3" type="ORF">DFQ27_004001</name>
</gene>
<reference evidence="3" key="1">
    <citation type="journal article" date="2020" name="Fungal Divers.">
        <title>Resolving the Mortierellaceae phylogeny through synthesis of multi-gene phylogenetics and phylogenomics.</title>
        <authorList>
            <person name="Vandepol N."/>
            <person name="Liber J."/>
            <person name="Desiro A."/>
            <person name="Na H."/>
            <person name="Kennedy M."/>
            <person name="Barry K."/>
            <person name="Grigoriev I.V."/>
            <person name="Miller A.N."/>
            <person name="O'Donnell K."/>
            <person name="Stajich J.E."/>
            <person name="Bonito G."/>
        </authorList>
    </citation>
    <scope>NUCLEOTIDE SEQUENCE</scope>
    <source>
        <strain evidence="3">BC1065</strain>
    </source>
</reference>
<protein>
    <recommendedName>
        <fullName evidence="2">G domain-containing protein</fullName>
    </recommendedName>
</protein>
<feature type="domain" description="G" evidence="2">
    <location>
        <begin position="12"/>
        <end position="98"/>
    </location>
</feature>
<evidence type="ECO:0000256" key="1">
    <source>
        <dbReference type="SAM" id="Phobius"/>
    </source>
</evidence>
<dbReference type="AlphaFoldDB" id="A0A9P6QHX5"/>
<evidence type="ECO:0000313" key="4">
    <source>
        <dbReference type="Proteomes" id="UP000807716"/>
    </source>
</evidence>
<comment type="caution">
    <text evidence="3">The sequence shown here is derived from an EMBL/GenBank/DDBJ whole genome shotgun (WGS) entry which is preliminary data.</text>
</comment>
<keyword evidence="1" id="KW-0812">Transmembrane</keyword>
<dbReference type="Gene3D" id="3.40.50.300">
    <property type="entry name" value="P-loop containing nucleotide triphosphate hydrolases"/>
    <property type="match status" value="1"/>
</dbReference>
<dbReference type="InterPro" id="IPR027417">
    <property type="entry name" value="P-loop_NTPase"/>
</dbReference>
<keyword evidence="1" id="KW-1133">Transmembrane helix</keyword>
<dbReference type="Pfam" id="PF01926">
    <property type="entry name" value="MMR_HSR1"/>
    <property type="match status" value="1"/>
</dbReference>
<dbReference type="EMBL" id="JAAAJB010000028">
    <property type="protein sequence ID" value="KAG0269317.1"/>
    <property type="molecule type" value="Genomic_DNA"/>
</dbReference>
<dbReference type="InterPro" id="IPR006073">
    <property type="entry name" value="GTP-bd"/>
</dbReference>
<proteinExistence type="predicted"/>
<dbReference type="Proteomes" id="UP000807716">
    <property type="component" value="Unassembled WGS sequence"/>
</dbReference>